<dbReference type="PANTHER" id="PTHR33133">
    <property type="entry name" value="OS08G0107100 PROTEIN-RELATED"/>
    <property type="match status" value="1"/>
</dbReference>
<feature type="transmembrane region" description="Helical" evidence="1">
    <location>
        <begin position="249"/>
        <end position="281"/>
    </location>
</feature>
<feature type="transmembrane region" description="Helical" evidence="1">
    <location>
        <begin position="30"/>
        <end position="50"/>
    </location>
</feature>
<comment type="caution">
    <text evidence="2">The sequence shown here is derived from an EMBL/GenBank/DDBJ whole genome shotgun (WGS) entry which is preliminary data.</text>
</comment>
<keyword evidence="1" id="KW-0812">Transmembrane</keyword>
<protein>
    <submittedName>
        <fullName evidence="2">Uncharacterized protein</fullName>
    </submittedName>
</protein>
<feature type="transmembrane region" description="Helical" evidence="1">
    <location>
        <begin position="217"/>
        <end position="237"/>
    </location>
</feature>
<evidence type="ECO:0000313" key="3">
    <source>
        <dbReference type="Proteomes" id="UP001202328"/>
    </source>
</evidence>
<dbReference type="Proteomes" id="UP001202328">
    <property type="component" value="Unassembled WGS sequence"/>
</dbReference>
<sequence>MGREPEELQFLGIFGIFNEAYNIIVSWGRIFSQVTLAFIVPLSFICLAQIELCDLLFPEAETMYHQQDDGLFSLFLRRLTSEWAGFWIFMVMYHIFLLVLSVPSNSAFVYTIACVLPTVWKRLMITFLWAFVITFLCYFFTAQMVFLPVGIVLLSLSETSTLQTFDIFYYIVIIIYVIEYVYISVIWHLASVVSVFEESYGYKALLKSKALLKGKMWIASVIFIMLQISFMIILLAFDNVVAHGRIGVIGIIVCLGIFCVLLLSILIHFALAIQTVLYFVCKSCHKENIDKSCLAEHLEAYSVGDSEPPIRDKNIQLDQQHEV</sequence>
<dbReference type="AlphaFoldDB" id="A0AAD4SEU5"/>
<gene>
    <name evidence="2" type="ORF">MKW98_032305</name>
</gene>
<name>A0AAD4SEU5_9MAGN</name>
<keyword evidence="1" id="KW-0472">Membrane</keyword>
<dbReference type="PANTHER" id="PTHR33133:SF5">
    <property type="entry name" value="OS08G0107100 PROTEIN"/>
    <property type="match status" value="1"/>
</dbReference>
<feature type="transmembrane region" description="Helical" evidence="1">
    <location>
        <begin position="167"/>
        <end position="196"/>
    </location>
</feature>
<keyword evidence="1" id="KW-1133">Transmembrane helix</keyword>
<organism evidence="2 3">
    <name type="scientific">Papaver atlanticum</name>
    <dbReference type="NCBI Taxonomy" id="357466"/>
    <lineage>
        <taxon>Eukaryota</taxon>
        <taxon>Viridiplantae</taxon>
        <taxon>Streptophyta</taxon>
        <taxon>Embryophyta</taxon>
        <taxon>Tracheophyta</taxon>
        <taxon>Spermatophyta</taxon>
        <taxon>Magnoliopsida</taxon>
        <taxon>Ranunculales</taxon>
        <taxon>Papaveraceae</taxon>
        <taxon>Papaveroideae</taxon>
        <taxon>Papaver</taxon>
    </lineage>
</organism>
<proteinExistence type="predicted"/>
<feature type="transmembrane region" description="Helical" evidence="1">
    <location>
        <begin position="128"/>
        <end position="155"/>
    </location>
</feature>
<evidence type="ECO:0000256" key="1">
    <source>
        <dbReference type="SAM" id="Phobius"/>
    </source>
</evidence>
<evidence type="ECO:0000313" key="2">
    <source>
        <dbReference type="EMBL" id="KAI3903651.1"/>
    </source>
</evidence>
<dbReference type="EMBL" id="JAJJMB010011222">
    <property type="protein sequence ID" value="KAI3903651.1"/>
    <property type="molecule type" value="Genomic_DNA"/>
</dbReference>
<reference evidence="2" key="1">
    <citation type="submission" date="2022-04" db="EMBL/GenBank/DDBJ databases">
        <title>A functionally conserved STORR gene fusion in Papaver species that diverged 16.8 million years ago.</title>
        <authorList>
            <person name="Catania T."/>
        </authorList>
    </citation>
    <scope>NUCLEOTIDE SEQUENCE</scope>
    <source>
        <strain evidence="2">S-188037</strain>
    </source>
</reference>
<accession>A0AAD4SEU5</accession>
<feature type="transmembrane region" description="Helical" evidence="1">
    <location>
        <begin position="86"/>
        <end position="116"/>
    </location>
</feature>
<keyword evidence="3" id="KW-1185">Reference proteome</keyword>